<dbReference type="GO" id="GO:0072527">
    <property type="term" value="P:pyrimidine-containing compound metabolic process"/>
    <property type="evidence" value="ECO:0007669"/>
    <property type="project" value="UniProtKB-ARBA"/>
</dbReference>
<dbReference type="PANTHER" id="PTHR11644">
    <property type="entry name" value="CYTIDINE DEAMINASE"/>
    <property type="match status" value="1"/>
</dbReference>
<evidence type="ECO:0000256" key="13">
    <source>
        <dbReference type="RuleBase" id="RU364006"/>
    </source>
</evidence>
<keyword evidence="6 13" id="KW-0378">Hydrolase</keyword>
<sequence length="183" mass="18583">MTSAAVEGPTPTSASSAEGVLATCAAHGLTAAEFGRLRERAVAAKGAAHCPYSGFRVGAAVLWASTGTGPGASDEGGAAVTAGANIENASYPVGTCAERVAVARAVVEGGRAFRAVAVATDVSPPASPCGMCRQFIREFCKPDVPIIMFDKNLDYIVLTLEQLLPMSFGPEDLRPSGGARALV</sequence>
<evidence type="ECO:0000256" key="7">
    <source>
        <dbReference type="ARBA" id="ARBA00022833"/>
    </source>
</evidence>
<dbReference type="InterPro" id="IPR050202">
    <property type="entry name" value="Cyt/Deoxycyt_deaminase"/>
</dbReference>
<dbReference type="Pfam" id="PF00383">
    <property type="entry name" value="dCMP_cyt_deam_1"/>
    <property type="match status" value="1"/>
</dbReference>
<feature type="binding site" evidence="12">
    <location>
        <position position="129"/>
    </location>
    <ligand>
        <name>Zn(2+)</name>
        <dbReference type="ChEBI" id="CHEBI:29105"/>
        <note>catalytic</note>
    </ligand>
</feature>
<evidence type="ECO:0000256" key="4">
    <source>
        <dbReference type="ARBA" id="ARBA00012783"/>
    </source>
</evidence>
<dbReference type="InterPro" id="IPR016192">
    <property type="entry name" value="APOBEC/CMP_deaminase_Zn-bd"/>
</dbReference>
<feature type="binding site" evidence="12">
    <location>
        <position position="132"/>
    </location>
    <ligand>
        <name>Zn(2+)</name>
        <dbReference type="ChEBI" id="CHEBI:29105"/>
        <note>catalytic</note>
    </ligand>
</feature>
<dbReference type="InterPro" id="IPR016193">
    <property type="entry name" value="Cytidine_deaminase-like"/>
</dbReference>
<evidence type="ECO:0000256" key="5">
    <source>
        <dbReference type="ARBA" id="ARBA00022723"/>
    </source>
</evidence>
<evidence type="ECO:0000256" key="9">
    <source>
        <dbReference type="ARBA" id="ARBA00049558"/>
    </source>
</evidence>
<dbReference type="GO" id="GO:0042802">
    <property type="term" value="F:identical protein binding"/>
    <property type="evidence" value="ECO:0007669"/>
    <property type="project" value="UniProtKB-ARBA"/>
</dbReference>
<evidence type="ECO:0000256" key="1">
    <source>
        <dbReference type="ARBA" id="ARBA00001947"/>
    </source>
</evidence>
<evidence type="ECO:0000313" key="16">
    <source>
        <dbReference type="Proteomes" id="UP000824596"/>
    </source>
</evidence>
<feature type="active site" description="Proton donor" evidence="10">
    <location>
        <position position="98"/>
    </location>
</feature>
<dbReference type="PROSITE" id="PS00903">
    <property type="entry name" value="CYT_DCMP_DEAMINASES_1"/>
    <property type="match status" value="1"/>
</dbReference>
<dbReference type="EMBL" id="JAIZPD010000005">
    <property type="protein sequence ID" value="KAH0963354.1"/>
    <property type="molecule type" value="Genomic_DNA"/>
</dbReference>
<evidence type="ECO:0000256" key="8">
    <source>
        <dbReference type="ARBA" id="ARBA00032005"/>
    </source>
</evidence>
<accession>A0A9P8MY55</accession>
<feature type="domain" description="CMP/dCMP-type deaminase" evidence="14">
    <location>
        <begin position="32"/>
        <end position="171"/>
    </location>
</feature>
<organism evidence="15 16">
    <name type="scientific">Hirsutella rhossiliensis</name>
    <dbReference type="NCBI Taxonomy" id="111463"/>
    <lineage>
        <taxon>Eukaryota</taxon>
        <taxon>Fungi</taxon>
        <taxon>Dikarya</taxon>
        <taxon>Ascomycota</taxon>
        <taxon>Pezizomycotina</taxon>
        <taxon>Sordariomycetes</taxon>
        <taxon>Hypocreomycetidae</taxon>
        <taxon>Hypocreales</taxon>
        <taxon>Ophiocordycipitaceae</taxon>
        <taxon>Hirsutella</taxon>
    </lineage>
</organism>
<comment type="caution">
    <text evidence="15">The sequence shown here is derived from an EMBL/GenBank/DDBJ whole genome shotgun (WGS) entry which is preliminary data.</text>
</comment>
<dbReference type="CDD" id="cd01283">
    <property type="entry name" value="cytidine_deaminase"/>
    <property type="match status" value="1"/>
</dbReference>
<dbReference type="EC" id="3.5.4.5" evidence="4 13"/>
<dbReference type="GO" id="GO:0055086">
    <property type="term" value="P:nucleobase-containing small molecule metabolic process"/>
    <property type="evidence" value="ECO:0007669"/>
    <property type="project" value="UniProtKB-ARBA"/>
</dbReference>
<comment type="catalytic activity">
    <reaction evidence="13">
        <text>2'-deoxycytidine + H2O + H(+) = 2'-deoxyuridine + NH4(+)</text>
        <dbReference type="Rhea" id="RHEA:13433"/>
        <dbReference type="ChEBI" id="CHEBI:15377"/>
        <dbReference type="ChEBI" id="CHEBI:15378"/>
        <dbReference type="ChEBI" id="CHEBI:15698"/>
        <dbReference type="ChEBI" id="CHEBI:16450"/>
        <dbReference type="ChEBI" id="CHEBI:28938"/>
        <dbReference type="EC" id="3.5.4.5"/>
    </reaction>
</comment>
<evidence type="ECO:0000256" key="11">
    <source>
        <dbReference type="PIRSR" id="PIRSR606262-2"/>
    </source>
</evidence>
<dbReference type="Proteomes" id="UP000824596">
    <property type="component" value="Unassembled WGS sequence"/>
</dbReference>
<comment type="catalytic activity">
    <reaction evidence="9 13">
        <text>cytidine + H2O + H(+) = uridine + NH4(+)</text>
        <dbReference type="Rhea" id="RHEA:16069"/>
        <dbReference type="ChEBI" id="CHEBI:15377"/>
        <dbReference type="ChEBI" id="CHEBI:15378"/>
        <dbReference type="ChEBI" id="CHEBI:16704"/>
        <dbReference type="ChEBI" id="CHEBI:17562"/>
        <dbReference type="ChEBI" id="CHEBI:28938"/>
        <dbReference type="EC" id="3.5.4.5"/>
    </reaction>
</comment>
<evidence type="ECO:0000256" key="10">
    <source>
        <dbReference type="PIRSR" id="PIRSR606262-1"/>
    </source>
</evidence>
<feature type="binding site" evidence="11">
    <location>
        <begin position="85"/>
        <end position="91"/>
    </location>
    <ligand>
        <name>substrate</name>
    </ligand>
</feature>
<evidence type="ECO:0000256" key="3">
    <source>
        <dbReference type="ARBA" id="ARBA00006576"/>
    </source>
</evidence>
<keyword evidence="5 12" id="KW-0479">Metal-binding</keyword>
<evidence type="ECO:0000313" key="15">
    <source>
        <dbReference type="EMBL" id="KAH0963354.1"/>
    </source>
</evidence>
<reference evidence="15" key="1">
    <citation type="submission" date="2021-09" db="EMBL/GenBank/DDBJ databases">
        <title>A high-quality genome of the endoparasitic fungus Hirsutella rhossiliensis with a comparison of Hirsutella genomes reveals transposable elements contributing to genome size variation.</title>
        <authorList>
            <person name="Lin R."/>
            <person name="Jiao Y."/>
            <person name="Sun X."/>
            <person name="Ling J."/>
            <person name="Xie B."/>
            <person name="Cheng X."/>
        </authorList>
    </citation>
    <scope>NUCLEOTIDE SEQUENCE</scope>
    <source>
        <strain evidence="15">HR02</strain>
    </source>
</reference>
<dbReference type="NCBIfam" id="NF004064">
    <property type="entry name" value="PRK05578.1"/>
    <property type="match status" value="1"/>
</dbReference>
<name>A0A9P8MY55_9HYPO</name>
<comment type="function">
    <text evidence="2 13">This enzyme scavenges exogenous and endogenous cytidine and 2'-deoxycytidine for UMP synthesis.</text>
</comment>
<keyword evidence="7 12" id="KW-0862">Zinc</keyword>
<feature type="binding site" evidence="12">
    <location>
        <position position="96"/>
    </location>
    <ligand>
        <name>Zn(2+)</name>
        <dbReference type="ChEBI" id="CHEBI:29105"/>
        <note>catalytic</note>
    </ligand>
</feature>
<dbReference type="PANTHER" id="PTHR11644:SF2">
    <property type="entry name" value="CYTIDINE DEAMINASE"/>
    <property type="match status" value="1"/>
</dbReference>
<keyword evidence="16" id="KW-1185">Reference proteome</keyword>
<dbReference type="OrthoDB" id="414540at2759"/>
<evidence type="ECO:0000256" key="2">
    <source>
        <dbReference type="ARBA" id="ARBA00003949"/>
    </source>
</evidence>
<gene>
    <name evidence="15" type="ORF">HRG_05864</name>
</gene>
<proteinExistence type="inferred from homology"/>
<dbReference type="GO" id="GO:0004126">
    <property type="term" value="F:cytidine deaminase activity"/>
    <property type="evidence" value="ECO:0007669"/>
    <property type="project" value="UniProtKB-UniRule"/>
</dbReference>
<comment type="similarity">
    <text evidence="3 13">Belongs to the cytidine and deoxycytidylate deaminase family.</text>
</comment>
<dbReference type="SUPFAM" id="SSF53927">
    <property type="entry name" value="Cytidine deaminase-like"/>
    <property type="match status" value="1"/>
</dbReference>
<protein>
    <recommendedName>
        <fullName evidence="4 13">Cytidine deaminase</fullName>
        <ecNumber evidence="4 13">3.5.4.5</ecNumber>
    </recommendedName>
    <alternativeName>
        <fullName evidence="8 13">Cytidine aminohydrolase</fullName>
    </alternativeName>
</protein>
<dbReference type="InterPro" id="IPR006262">
    <property type="entry name" value="Cyt_deam_tetra"/>
</dbReference>
<evidence type="ECO:0000256" key="6">
    <source>
        <dbReference type="ARBA" id="ARBA00022801"/>
    </source>
</evidence>
<dbReference type="InterPro" id="IPR002125">
    <property type="entry name" value="CMP_dCMP_dom"/>
</dbReference>
<dbReference type="GO" id="GO:0005829">
    <property type="term" value="C:cytosol"/>
    <property type="evidence" value="ECO:0007669"/>
    <property type="project" value="TreeGrafter"/>
</dbReference>
<dbReference type="GO" id="GO:0008270">
    <property type="term" value="F:zinc ion binding"/>
    <property type="evidence" value="ECO:0007669"/>
    <property type="project" value="UniProtKB-UniRule"/>
</dbReference>
<dbReference type="AlphaFoldDB" id="A0A9P8MY55"/>
<dbReference type="NCBIfam" id="TIGR01354">
    <property type="entry name" value="cyt_deam_tetra"/>
    <property type="match status" value="1"/>
</dbReference>
<dbReference type="FunFam" id="3.40.140.10:FF:000008">
    <property type="entry name" value="Cytidine deaminase"/>
    <property type="match status" value="1"/>
</dbReference>
<dbReference type="PROSITE" id="PS51747">
    <property type="entry name" value="CYT_DCMP_DEAMINASES_2"/>
    <property type="match status" value="1"/>
</dbReference>
<comment type="cofactor">
    <cofactor evidence="1 12 13">
        <name>Zn(2+)</name>
        <dbReference type="ChEBI" id="CHEBI:29105"/>
    </cofactor>
</comment>
<evidence type="ECO:0000259" key="14">
    <source>
        <dbReference type="PROSITE" id="PS51747"/>
    </source>
</evidence>
<dbReference type="RefSeq" id="XP_044720867.1">
    <property type="nucleotide sequence ID" value="XM_044864335.1"/>
</dbReference>
<evidence type="ECO:0000256" key="12">
    <source>
        <dbReference type="PIRSR" id="PIRSR606262-3"/>
    </source>
</evidence>
<dbReference type="GeneID" id="68354993"/>
<dbReference type="Gene3D" id="3.40.140.10">
    <property type="entry name" value="Cytidine Deaminase, domain 2"/>
    <property type="match status" value="1"/>
</dbReference>